<dbReference type="EMBL" id="BARS01001407">
    <property type="protein sequence ID" value="GAF71422.1"/>
    <property type="molecule type" value="Genomic_DNA"/>
</dbReference>
<feature type="non-terminal residue" evidence="1">
    <location>
        <position position="1"/>
    </location>
</feature>
<name>X0S662_9ZZZZ</name>
<evidence type="ECO:0000313" key="1">
    <source>
        <dbReference type="EMBL" id="GAF71422.1"/>
    </source>
</evidence>
<organism evidence="1">
    <name type="scientific">marine sediment metagenome</name>
    <dbReference type="NCBI Taxonomy" id="412755"/>
    <lineage>
        <taxon>unclassified sequences</taxon>
        <taxon>metagenomes</taxon>
        <taxon>ecological metagenomes</taxon>
    </lineage>
</organism>
<dbReference type="AlphaFoldDB" id="X0S662"/>
<comment type="caution">
    <text evidence="1">The sequence shown here is derived from an EMBL/GenBank/DDBJ whole genome shotgun (WGS) entry which is preliminary data.</text>
</comment>
<sequence length="147" mass="17005">STLNRMMSIYQDDPNIMGGLQDLFQAYHRDIEFETDKIKEAFADSSILFNFIFMNKTPEIVSGIHMREQSEDVFSALSEAAKATGGVIDNSQNPAVGFKNALDTSQYYYILYYSPKDYTRDGKFKHITVKVKNKDYRIRHRVGYYAK</sequence>
<gene>
    <name evidence="1" type="ORF">S01H1_02787</name>
</gene>
<accession>X0S662</accession>
<evidence type="ECO:0008006" key="2">
    <source>
        <dbReference type="Google" id="ProtNLM"/>
    </source>
</evidence>
<protein>
    <recommendedName>
        <fullName evidence="2">VWA domain-containing protein</fullName>
    </recommendedName>
</protein>
<reference evidence="1" key="1">
    <citation type="journal article" date="2014" name="Front. Microbiol.">
        <title>High frequency of phylogenetically diverse reductive dehalogenase-homologous genes in deep subseafloor sedimentary metagenomes.</title>
        <authorList>
            <person name="Kawai M."/>
            <person name="Futagami T."/>
            <person name="Toyoda A."/>
            <person name="Takaki Y."/>
            <person name="Nishi S."/>
            <person name="Hori S."/>
            <person name="Arai W."/>
            <person name="Tsubouchi T."/>
            <person name="Morono Y."/>
            <person name="Uchiyama I."/>
            <person name="Ito T."/>
            <person name="Fujiyama A."/>
            <person name="Inagaki F."/>
            <person name="Takami H."/>
        </authorList>
    </citation>
    <scope>NUCLEOTIDE SEQUENCE</scope>
    <source>
        <strain evidence="1">Expedition CK06-06</strain>
    </source>
</reference>
<proteinExistence type="predicted"/>